<evidence type="ECO:0000256" key="2">
    <source>
        <dbReference type="ARBA" id="ARBA00022827"/>
    </source>
</evidence>
<keyword evidence="6" id="KW-1185">Reference proteome</keyword>
<dbReference type="RefSeq" id="WP_080917874.1">
    <property type="nucleotide sequence ID" value="NZ_MDET01000001.1"/>
</dbReference>
<dbReference type="STRING" id="1873176.BFN67_01895"/>
<keyword evidence="1" id="KW-0285">Flavoprotein</keyword>
<dbReference type="InterPro" id="IPR036318">
    <property type="entry name" value="FAD-bd_PCMH-like_sf"/>
</dbReference>
<dbReference type="InterPro" id="IPR036683">
    <property type="entry name" value="CO_DH_flav_C_dom_sf"/>
</dbReference>
<dbReference type="InterPro" id="IPR005107">
    <property type="entry name" value="CO_DH_flav_C"/>
</dbReference>
<dbReference type="GO" id="GO:0016491">
    <property type="term" value="F:oxidoreductase activity"/>
    <property type="evidence" value="ECO:0007669"/>
    <property type="project" value="UniProtKB-KW"/>
</dbReference>
<comment type="caution">
    <text evidence="5">The sequence shown here is derived from an EMBL/GenBank/DDBJ whole genome shotgun (WGS) entry which is preliminary data.</text>
</comment>
<dbReference type="PANTHER" id="PTHR42659:SF2">
    <property type="entry name" value="XANTHINE DEHYDROGENASE SUBUNIT C-RELATED"/>
    <property type="match status" value="1"/>
</dbReference>
<keyword evidence="3" id="KW-0560">Oxidoreductase</keyword>
<dbReference type="Gene3D" id="3.30.43.10">
    <property type="entry name" value="Uridine Diphospho-n-acetylenolpyruvylglucosamine Reductase, domain 2"/>
    <property type="match status" value="1"/>
</dbReference>
<dbReference type="Pfam" id="PF00941">
    <property type="entry name" value="FAD_binding_5"/>
    <property type="match status" value="1"/>
</dbReference>
<dbReference type="GO" id="GO:0071949">
    <property type="term" value="F:FAD binding"/>
    <property type="evidence" value="ECO:0007669"/>
    <property type="project" value="InterPro"/>
</dbReference>
<dbReference type="Gene3D" id="3.30.465.10">
    <property type="match status" value="1"/>
</dbReference>
<dbReference type="SMART" id="SM01092">
    <property type="entry name" value="CO_deh_flav_C"/>
    <property type="match status" value="1"/>
</dbReference>
<dbReference type="InterPro" id="IPR016169">
    <property type="entry name" value="FAD-bd_PCMH_sub2"/>
</dbReference>
<proteinExistence type="predicted"/>
<dbReference type="PROSITE" id="PS51387">
    <property type="entry name" value="FAD_PCMH"/>
    <property type="match status" value="1"/>
</dbReference>
<protein>
    <submittedName>
        <fullName evidence="5">Carbon monoxide dehydrogenase</fullName>
    </submittedName>
</protein>
<keyword evidence="2" id="KW-0274">FAD</keyword>
<dbReference type="EMBL" id="MDET01000001">
    <property type="protein sequence ID" value="OQM77612.1"/>
    <property type="molecule type" value="Genomic_DNA"/>
</dbReference>
<evidence type="ECO:0000256" key="3">
    <source>
        <dbReference type="ARBA" id="ARBA00023002"/>
    </source>
</evidence>
<dbReference type="Proteomes" id="UP000191905">
    <property type="component" value="Unassembled WGS sequence"/>
</dbReference>
<dbReference type="Gene3D" id="3.30.390.50">
    <property type="entry name" value="CO dehydrogenase flavoprotein, C-terminal domain"/>
    <property type="match status" value="1"/>
</dbReference>
<organism evidence="5 6">
    <name type="scientific">Manganibacter manganicus</name>
    <dbReference type="NCBI Taxonomy" id="1873176"/>
    <lineage>
        <taxon>Bacteria</taxon>
        <taxon>Pseudomonadati</taxon>
        <taxon>Pseudomonadota</taxon>
        <taxon>Alphaproteobacteria</taxon>
        <taxon>Hyphomicrobiales</taxon>
        <taxon>Phyllobacteriaceae</taxon>
        <taxon>Manganibacter</taxon>
    </lineage>
</organism>
<evidence type="ECO:0000259" key="4">
    <source>
        <dbReference type="PROSITE" id="PS51387"/>
    </source>
</evidence>
<dbReference type="InterPro" id="IPR051312">
    <property type="entry name" value="Diverse_Substr_Oxidored"/>
</dbReference>
<evidence type="ECO:0000313" key="6">
    <source>
        <dbReference type="Proteomes" id="UP000191905"/>
    </source>
</evidence>
<dbReference type="PANTHER" id="PTHR42659">
    <property type="entry name" value="XANTHINE DEHYDROGENASE SUBUNIT C-RELATED"/>
    <property type="match status" value="1"/>
</dbReference>
<dbReference type="InterPro" id="IPR016166">
    <property type="entry name" value="FAD-bd_PCMH"/>
</dbReference>
<evidence type="ECO:0000313" key="5">
    <source>
        <dbReference type="EMBL" id="OQM77612.1"/>
    </source>
</evidence>
<evidence type="ECO:0000256" key="1">
    <source>
        <dbReference type="ARBA" id="ARBA00022630"/>
    </source>
</evidence>
<dbReference type="AlphaFoldDB" id="A0A1V8RWQ1"/>
<gene>
    <name evidence="5" type="ORF">BFN67_01895</name>
</gene>
<accession>A0A1V8RWQ1</accession>
<sequence length="266" mass="27607">MYSVHYHRAISVADAVKLLKSGDAQPLSGGMTLIPAMKTRLAAPSDLVDLSHVQELKGIKVSGKTVTIGAGTTHFEVASDEKLKKACPALVHLASLIGDPAVRHRGTIGGSVANNDPAADYPSALLALGATIVTNKREIAADKFFKGLFETALKDGEIITAVTFTAPAKAGYEKFRNPASRYAIVGVFVAKGKDGVRVAVTGAGDDGVFRSKPIEAALAKSFEASALDGVKVPASSLMSDIHASADYRAHLISVMAKRAVVAANAA</sequence>
<dbReference type="InterPro" id="IPR002346">
    <property type="entry name" value="Mopterin_DH_FAD-bd"/>
</dbReference>
<dbReference type="OrthoDB" id="9793944at2"/>
<feature type="domain" description="FAD-binding PCMH-type" evidence="4">
    <location>
        <begin position="1"/>
        <end position="169"/>
    </location>
</feature>
<name>A0A1V8RWQ1_9HYPH</name>
<dbReference type="SUPFAM" id="SSF55447">
    <property type="entry name" value="CO dehydrogenase flavoprotein C-terminal domain-like"/>
    <property type="match status" value="1"/>
</dbReference>
<dbReference type="SUPFAM" id="SSF56176">
    <property type="entry name" value="FAD-binding/transporter-associated domain-like"/>
    <property type="match status" value="1"/>
</dbReference>
<dbReference type="InterPro" id="IPR016167">
    <property type="entry name" value="FAD-bd_PCMH_sub1"/>
</dbReference>
<reference evidence="5 6" key="1">
    <citation type="journal article" date="2016" name="Int. J. Syst. Evol. Microbiol.">
        <title>Pseudaminobacter manganicus sp. nov., isolated from sludge of a manganese mine.</title>
        <authorList>
            <person name="Li J."/>
            <person name="Huang J."/>
            <person name="Liao S."/>
            <person name="Wang G."/>
        </authorList>
    </citation>
    <scope>NUCLEOTIDE SEQUENCE [LARGE SCALE GENOMIC DNA]</scope>
    <source>
        <strain evidence="5 6">JH-7</strain>
    </source>
</reference>